<evidence type="ECO:0000313" key="2">
    <source>
        <dbReference type="EMBL" id="ADY76907.1"/>
    </source>
</evidence>
<evidence type="ECO:0000256" key="1">
    <source>
        <dbReference type="SAM" id="MobiDB-lite"/>
    </source>
</evidence>
<evidence type="ECO:0000313" key="3">
    <source>
        <dbReference type="Proteomes" id="UP000103309"/>
    </source>
</evidence>
<protein>
    <submittedName>
        <fullName evidence="2">PP175</fullName>
    </submittedName>
</protein>
<feature type="compositionally biased region" description="Low complexity" evidence="1">
    <location>
        <begin position="56"/>
        <end position="70"/>
    </location>
</feature>
<feature type="region of interest" description="Disordered" evidence="1">
    <location>
        <begin position="1"/>
        <end position="27"/>
    </location>
</feature>
<feature type="compositionally biased region" description="Low complexity" evidence="1">
    <location>
        <begin position="86"/>
        <end position="103"/>
    </location>
</feature>
<feature type="region of interest" description="Disordered" evidence="1">
    <location>
        <begin position="80"/>
        <end position="110"/>
    </location>
</feature>
<organismHost>
    <name type="scientific">Capra hircus</name>
    <name type="common">Goat</name>
    <dbReference type="NCBI Taxonomy" id="9925"/>
</organismHost>
<proteinExistence type="predicted"/>
<dbReference type="EMBL" id="HM133903">
    <property type="protein sequence ID" value="ADY76907.1"/>
    <property type="molecule type" value="Genomic_DNA"/>
</dbReference>
<accession>F1AX10</accession>
<dbReference type="Proteomes" id="UP000103309">
    <property type="component" value="Segment"/>
</dbReference>
<organismHost>
    <name type="scientific">Homo sapiens</name>
    <name type="common">Human</name>
    <dbReference type="NCBI Taxonomy" id="9606"/>
</organismHost>
<sequence length="110" mass="11896">MPPFRRTRAGKSCGCASRPRRWSSRSRVRSRPPCAAWRWSTAAACACAAPTTSCWGSSRGATTPRSTATRRCPRRACARARKSSRARAAASPSRPRTGAASRPTARCAWS</sequence>
<reference evidence="2 3" key="1">
    <citation type="submission" date="2010-04" db="EMBL/GenBank/DDBJ databases">
        <title>Novel immune-modulators identified by a rapid, functional screen of the Parapox virus genome.</title>
        <authorList>
            <person name="McGuire M.J."/>
            <person name="Sykes K.F."/>
            <person name="Johnston S.A."/>
        </authorList>
    </citation>
    <scope>NUCLEOTIDE SEQUENCE [LARGE SCALE GENOMIC DNA]</scope>
    <source>
        <strain evidence="2">D1701</strain>
    </source>
</reference>
<feature type="region of interest" description="Disordered" evidence="1">
    <location>
        <begin position="56"/>
        <end position="75"/>
    </location>
</feature>
<organism evidence="2 3">
    <name type="scientific">Orf virus</name>
    <name type="common">ORFV</name>
    <dbReference type="NCBI Taxonomy" id="10258"/>
    <lineage>
        <taxon>Viruses</taxon>
        <taxon>Varidnaviria</taxon>
        <taxon>Bamfordvirae</taxon>
        <taxon>Nucleocytoviricota</taxon>
        <taxon>Pokkesviricetes</taxon>
        <taxon>Chitovirales</taxon>
        <taxon>Poxviridae</taxon>
        <taxon>Chordopoxvirinae</taxon>
        <taxon>Parapoxvirus</taxon>
        <taxon>Parapoxvirus orf</taxon>
    </lineage>
</organism>
<organismHost>
    <name type="scientific">Ovis aries</name>
    <name type="common">Sheep</name>
    <dbReference type="NCBI Taxonomy" id="9940"/>
</organismHost>
<name>F1AX10_ORFV</name>
<feature type="compositionally biased region" description="Basic residues" evidence="1">
    <location>
        <begin position="18"/>
        <end position="27"/>
    </location>
</feature>